<dbReference type="GO" id="GO:0055036">
    <property type="term" value="C:virion membrane"/>
    <property type="evidence" value="ECO:0007669"/>
    <property type="project" value="UniProtKB-SubCell"/>
</dbReference>
<keyword evidence="13 32" id="KW-0165">Cleavage on pair of basic residues</keyword>
<dbReference type="GO" id="GO:0019064">
    <property type="term" value="P:fusion of virus membrane with host plasma membrane"/>
    <property type="evidence" value="ECO:0007669"/>
    <property type="project" value="UniProtKB-UniRule"/>
</dbReference>
<comment type="domain">
    <text evidence="32">The YXXL motif is involved in determining the exact site of viral release at the surface of infected mononuclear cells and promotes endocytosis. YXXL and di-leucine endocytosis motifs interact directly or indirectly with the clathrin adapter complexes, opperate independently, and their activities are not additive.</text>
</comment>
<dbReference type="Gene3D" id="2.170.40.20">
    <property type="entry name" value="Human immunodeficiency virus 1, Gp160, envelope glycoprotein"/>
    <property type="match status" value="2"/>
</dbReference>
<comment type="subunit">
    <text evidence="32">The mature envelope protein (Env) consists of a homotrimer of non-covalently associated gp120-gp41 heterodimers. The resulting complex protrudes from the virus surface as a spike. There seems to be as few as 10 spikes on the average virion. Surface protein gp120 interacts with host CD4, CCR5 and CXCR4. Gp120 also interacts with the C-type lectins CD209/DC-SIGN and CLEC4M/DC-SIGNR (collectively referred to as DC-SIGN(R)). Gp120 and gp41 interact with GalCer. Gp120 interacts with host ITGA4/ITGB7 complex; on CD4+ T-cells, this interaction results in rapid activation of integrin ITGAL/LFA-1, which facilitates efficient cell-to-cell spreading of HIV-1. Gp120 interacts with cell-associated heparan sulfate; this interaction increases virus infectivity on permissive cells and may be involved in infection of CD4- cells.</text>
</comment>
<evidence type="ECO:0000256" key="34">
    <source>
        <dbReference type="SAM" id="MobiDB-lite"/>
    </source>
</evidence>
<name>A0A1D9IYG5_HV1</name>
<feature type="site" description="Cleavage; by host furin" evidence="32">
    <location>
        <begin position="505"/>
        <end position="506"/>
    </location>
</feature>
<dbReference type="Pfam" id="PF00517">
    <property type="entry name" value="GP41"/>
    <property type="match status" value="1"/>
</dbReference>
<comment type="function">
    <text evidence="32">Surface protein gp120: Attaches the virus to the host lymphoid cell by binding to the primary receptor CD4. This interaction induces a structural rearrangement creating a high affinity binding site for a chemokine coreceptor like CXCR4 and/or CCR5. Acts as a ligand for CD209/DC-SIGN and CLEC4M/DC-SIGNR, which are respectively found on dendritic cells (DCs), and on endothelial cells of liver sinusoids and lymph node sinuses. These interactions allow capture of viral particles at mucosal surfaces by these cells and subsequent transmission to permissive cells. HIV subverts the migration properties of dendritic cells to gain access to CD4+ T-cells in lymph nodes. Virus transmission to permissive T-cells occurs either in trans (without DCs infection, through viral capture and transmission), or in cis (following DCs productive infection, through the usual CD4-gp120 interaction), thereby inducing a robust infection. In trans infection, bound virions remain infectious over days and it is proposed that they are not degraded, but protected in non-lysosomal acidic organelles within the DCs close to the cell membrane thus contributing to the viral infectious potential during DCs' migration from the periphery to the lymphoid tissues. On arrival at lymphoid tissues, intact virions recycle back to DCs' cell surface allowing virus transmission to CD4+ T-cells.</text>
</comment>
<evidence type="ECO:0000256" key="10">
    <source>
        <dbReference type="ARBA" id="ARBA00022570"/>
    </source>
</evidence>
<feature type="chain" id="PRO_5023365874" description="Transmembrane protein gp41" evidence="32">
    <location>
        <begin position="506"/>
        <end position="857"/>
    </location>
</feature>
<keyword evidence="21 32" id="KW-1164">Virus endocytosis by host</keyword>
<evidence type="ECO:0000256" key="12">
    <source>
        <dbReference type="ARBA" id="ARBA00022595"/>
    </source>
</evidence>
<keyword evidence="25 32" id="KW-0472">Membrane</keyword>
<evidence type="ECO:0000256" key="26">
    <source>
        <dbReference type="ARBA" id="ARBA00023139"/>
    </source>
</evidence>
<dbReference type="GO" id="GO:0019082">
    <property type="term" value="P:viral protein processing"/>
    <property type="evidence" value="ECO:0007669"/>
    <property type="project" value="UniProtKB-UniRule"/>
</dbReference>
<keyword evidence="24 32" id="KW-0175">Coiled coil</keyword>
<evidence type="ECO:0000256" key="18">
    <source>
        <dbReference type="ARBA" id="ARBA00022844"/>
    </source>
</evidence>
<evidence type="ECO:0000256" key="15">
    <source>
        <dbReference type="ARBA" id="ARBA00022703"/>
    </source>
</evidence>
<evidence type="ECO:0000256" key="8">
    <source>
        <dbReference type="ARBA" id="ARBA00022510"/>
    </source>
</evidence>
<dbReference type="FunFam" id="1.10.287.210:FF:000001">
    <property type="entry name" value="Envelope glycoprotein gp160"/>
    <property type="match status" value="1"/>
</dbReference>
<comment type="PTM">
    <text evidence="32">Palmitoylation of the transmembrane protein and of Env polyprotein (prior to its proteolytic cleavage) is essential for their association with host cell membrane lipid rafts. Palmitoylation is therefore required for envelope trafficking to classical lipid rafts, but not for viral replication.</text>
</comment>
<keyword evidence="28 32" id="KW-0325">Glycoprotein</keyword>
<feature type="region of interest" description="CD4-binding loop" evidence="32">
    <location>
        <begin position="354"/>
        <end position="364"/>
    </location>
</feature>
<evidence type="ECO:0000256" key="19">
    <source>
        <dbReference type="ARBA" id="ARBA00022870"/>
    </source>
</evidence>
<evidence type="ECO:0000256" key="5">
    <source>
        <dbReference type="ARBA" id="ARBA00004578"/>
    </source>
</evidence>
<feature type="region of interest" description="MPER; binding to GalCer" evidence="32">
    <location>
        <begin position="656"/>
        <end position="677"/>
    </location>
</feature>
<evidence type="ECO:0000256" key="4">
    <source>
        <dbReference type="ARBA" id="ARBA00004563"/>
    </source>
</evidence>
<comment type="function">
    <text evidence="32">Transmembrane protein gp41: Acts as a class I viral fusion protein. Under the current model, the protein has at least 3 conformational states: pre-fusion native state, pre-hairpin intermediate state, and post-fusion hairpin state. During fusion of viral and target intracellular membranes, the coiled coil regions (heptad repeats) assume a trimer-of-hairpins structure, positioning the fusion peptide in close proximity to the C-terminal region of the ectodomain. The formation of this structure appears to drive apposition and subsequent fusion of viral and target cell membranes. Complete fusion occurs in host cell endosomes and is dynamin-dependent, however some lipid transfer might occur at the plasma membrane. The virus undergoes clathrin-dependent internalization long before endosomal fusion, thus minimizing the surface exposure of conserved viral epitopes during fusion and reducing the efficacy of inhibitors targeting these epitopes. Membranes fusion leads to delivery of the nucleocapsid into the cytoplasm.</text>
</comment>
<feature type="domain" description="Human immunodeficiency virus 1 envelope glycoprotein Gp120" evidence="35">
    <location>
        <begin position="33"/>
        <end position="131"/>
    </location>
</feature>
<feature type="region of interest" description="Disordered" evidence="34">
    <location>
        <begin position="713"/>
        <end position="734"/>
    </location>
</feature>
<evidence type="ECO:0000256" key="1">
    <source>
        <dbReference type="ARBA" id="ARBA00004402"/>
    </source>
</evidence>
<keyword evidence="16 32" id="KW-0732">Signal</keyword>
<comment type="domain">
    <text evidence="32">Some of the most genetically diverse regions of the viral genome are present in Env. They are called variable regions 1 through 5 (V1 through V5). Coreceptor usage of gp120 is determined mainly by the primary structure of the third variable region (V3) in the outer domain of gp120. The sequence of V3 determines which coreceptor, CCR5 and/or CXCR4 (corresponding to R5/macrophage, X4/T cell and R5X4/T cell and macrophage tropism), is used to trigger the fusion potential of the Env complex, and hence which cells the virus can infect. Binding to CCR5 involves a region adjacent in addition to V3.</text>
</comment>
<keyword evidence="12 32" id="KW-1162">Viral penetration into host cytoplasm</keyword>
<evidence type="ECO:0000256" key="24">
    <source>
        <dbReference type="ARBA" id="ARBA00023054"/>
    </source>
</evidence>
<dbReference type="SUPFAM" id="SSF58069">
    <property type="entry name" value="Virus ectodomain"/>
    <property type="match status" value="1"/>
</dbReference>
<dbReference type="InterPro" id="IPR036377">
    <property type="entry name" value="Gp120_core_sf"/>
</dbReference>
<keyword evidence="11 32" id="KW-0945">Host-virus interaction</keyword>
<organism evidence="37">
    <name type="scientific">Human immunodeficiency virus type 1</name>
    <name type="common">HIV-1</name>
    <dbReference type="NCBI Taxonomy" id="11676"/>
    <lineage>
        <taxon>Viruses</taxon>
        <taxon>Riboviria</taxon>
        <taxon>Pararnavirae</taxon>
        <taxon>Artverviricota</taxon>
        <taxon>Revtraviricetes</taxon>
        <taxon>Ortervirales</taxon>
        <taxon>Retroviridae</taxon>
        <taxon>Orthoretrovirinae</taxon>
        <taxon>Lentivirus</taxon>
        <taxon>Lentivirus humimdef1</taxon>
    </lineage>
</organism>
<dbReference type="CDD" id="cd09909">
    <property type="entry name" value="HIV-1-like_HR1-HR2"/>
    <property type="match status" value="1"/>
</dbReference>
<evidence type="ECO:0000256" key="17">
    <source>
        <dbReference type="ARBA" id="ARBA00022804"/>
    </source>
</evidence>
<feature type="transmembrane region" description="Helical" evidence="33">
    <location>
        <begin position="13"/>
        <end position="35"/>
    </location>
</feature>
<evidence type="ECO:0000256" key="32">
    <source>
        <dbReference type="HAMAP-Rule" id="MF_04083"/>
    </source>
</evidence>
<keyword evidence="30 32" id="KW-0449">Lipoprotein</keyword>
<keyword evidence="8 32" id="KW-1170">Fusion of virus membrane with host endosomal membrane</keyword>
<evidence type="ECO:0000256" key="20">
    <source>
        <dbReference type="ARBA" id="ARBA00022879"/>
    </source>
</evidence>
<dbReference type="GO" id="GO:0075512">
    <property type="term" value="P:clathrin-dependent endocytosis of virus by host cell"/>
    <property type="evidence" value="ECO:0007669"/>
    <property type="project" value="UniProtKB-UniRule"/>
</dbReference>
<dbReference type="GO" id="GO:0016020">
    <property type="term" value="C:membrane"/>
    <property type="evidence" value="ECO:0007669"/>
    <property type="project" value="UniProtKB-UniRule"/>
</dbReference>
<evidence type="ECO:0000256" key="6">
    <source>
        <dbReference type="ARBA" id="ARBA00004650"/>
    </source>
</evidence>
<comment type="subcellular location">
    <subcellularLocation>
        <location evidence="3">Host cell membrane</location>
        <topology evidence="3">Peripheral membrane protein</topology>
    </subcellularLocation>
    <subcellularLocation>
        <location evidence="1">Host cell membrane</location>
        <topology evidence="1">Single-pass type I membrane protein</topology>
    </subcellularLocation>
    <subcellularLocation>
        <location evidence="2">Host endosome membrane</location>
        <topology evidence="2">Peripheral membrane protein</topology>
    </subcellularLocation>
    <subcellularLocation>
        <location evidence="5">Host endosome membrane</location>
        <topology evidence="5">Single-pass type I membrane protein</topology>
    </subcellularLocation>
    <subcellularLocation>
        <location evidence="6">Virion membrane</location>
        <topology evidence="6">Peripheral membrane protein</topology>
    </subcellularLocation>
    <subcellularLocation>
        <location evidence="4">Virion membrane</location>
        <topology evidence="4">Single-pass type I membrane protein</topology>
    </subcellularLocation>
</comment>
<keyword evidence="26 32" id="KW-0564">Palmitate</keyword>
<dbReference type="SUPFAM" id="SSF56502">
    <property type="entry name" value="gp120 core"/>
    <property type="match status" value="2"/>
</dbReference>
<evidence type="ECO:0000256" key="31">
    <source>
        <dbReference type="ARBA" id="ARBA00023296"/>
    </source>
</evidence>
<dbReference type="HAMAP" id="MF_04083">
    <property type="entry name" value="HIV_ENV"/>
    <property type="match status" value="1"/>
</dbReference>
<feature type="short sequence motif" description="Di-leucine internalization motif" evidence="32">
    <location>
        <begin position="856"/>
        <end position="857"/>
    </location>
</feature>
<proteinExistence type="inferred from homology"/>
<dbReference type="InterPro" id="IPR000777">
    <property type="entry name" value="HIV1_Gp120"/>
</dbReference>
<evidence type="ECO:0000313" key="37">
    <source>
        <dbReference type="EMBL" id="AOZ17176.1"/>
    </source>
</evidence>
<comment type="subcellular location">
    <molecule>Surface protein gp120</molecule>
    <subcellularLocation>
        <location evidence="32">Virion membrane</location>
        <topology evidence="32">Peripheral membrane protein</topology>
    </subcellularLocation>
    <subcellularLocation>
        <location evidence="32">Host cell membrane</location>
        <topology evidence="32">Peripheral membrane protein</topology>
    </subcellularLocation>
    <subcellularLocation>
        <location evidence="32">Host endosome membrane</location>
        <topology evidence="32">Single-pass type I membrane protein</topology>
    </subcellularLocation>
    <text evidence="32">The surface protein is not anchored to the viral envelope, but associates with the extravirion surface through its binding to TM. It is probably concentrated at the site of budding and incorporated into the virions possibly by contacts between the cytoplasmic tail of Env and the N-terminus of Gag.</text>
</comment>
<keyword evidence="7 32" id="KW-1168">Fusion of virus membrane with host membrane</keyword>
<evidence type="ECO:0000256" key="14">
    <source>
        <dbReference type="ARBA" id="ARBA00022692"/>
    </source>
</evidence>
<dbReference type="EMBL" id="KX983553">
    <property type="protein sequence ID" value="AOZ17176.1"/>
    <property type="molecule type" value="Genomic_RNA"/>
</dbReference>
<feature type="short sequence motif" description="YXXL motif; contains endocytosis signal" evidence="32">
    <location>
        <begin position="706"/>
        <end position="709"/>
    </location>
</feature>
<feature type="lipid moiety-binding region" description="S-palmitoyl cysteine; by host" evidence="32">
    <location>
        <position position="758"/>
    </location>
</feature>
<evidence type="ECO:0000256" key="29">
    <source>
        <dbReference type="ARBA" id="ARBA00023280"/>
    </source>
</evidence>
<feature type="coiled-coil region" evidence="32">
    <location>
        <begin position="627"/>
        <end position="661"/>
    </location>
</feature>
<evidence type="ECO:0000259" key="35">
    <source>
        <dbReference type="Pfam" id="PF00516"/>
    </source>
</evidence>
<dbReference type="FunFam" id="2.170.40.20:FF:000003">
    <property type="entry name" value="Envelope glycoprotein gp160"/>
    <property type="match status" value="1"/>
</dbReference>
<evidence type="ECO:0000256" key="11">
    <source>
        <dbReference type="ARBA" id="ARBA00022581"/>
    </source>
</evidence>
<feature type="disulfide bond" evidence="32">
    <location>
        <begin position="220"/>
        <end position="231"/>
    </location>
</feature>
<keyword evidence="27 32" id="KW-1015">Disulfide bond</keyword>
<dbReference type="GO" id="GO:0019031">
    <property type="term" value="C:viral envelope"/>
    <property type="evidence" value="ECO:0007669"/>
    <property type="project" value="UniProtKB-KW"/>
</dbReference>
<dbReference type="GO" id="GO:1903911">
    <property type="term" value="P:positive regulation of receptor clustering"/>
    <property type="evidence" value="ECO:0007669"/>
    <property type="project" value="UniProtKB-UniRule"/>
</dbReference>
<feature type="domain" description="Human immunodeficiency virus 1 envelope glycoprotein Gp120" evidence="35">
    <location>
        <begin position="140"/>
        <end position="505"/>
    </location>
</feature>
<keyword evidence="22 32" id="KW-1133">Transmembrane helix</keyword>
<dbReference type="FunFam" id="2.170.40.20:FF:000004">
    <property type="entry name" value="Envelope glycoprotein gp160"/>
    <property type="match status" value="1"/>
</dbReference>
<keyword evidence="14 32" id="KW-0812">Transmembrane</keyword>
<evidence type="ECO:0000256" key="23">
    <source>
        <dbReference type="ARBA" id="ARBA00023046"/>
    </source>
</evidence>
<comment type="PTM">
    <text evidence="32">Specific enzymatic cleavages in vivo yield mature proteins. Envelope glycoproteins are synthesized as a inactive precursor that is heavily N-glycosylated and processed likely by host cell furin in the Golgi to yield the mature SU and TM proteins. The cleavage site between SU and TM requires the minimal sequence [KR]-X-[KR]-R. About 2 of the 9 disulfide bonds of gp41 are reduced by P4HB/PDI, following binding to CD4 receptor.</text>
</comment>
<feature type="transmembrane region" description="Helical" evidence="33">
    <location>
        <begin position="506"/>
        <end position="529"/>
    </location>
</feature>
<keyword evidence="17 32" id="KW-1161">Viral attachment to host cell</keyword>
<dbReference type="GO" id="GO:0020002">
    <property type="term" value="C:host cell plasma membrane"/>
    <property type="evidence" value="ECO:0007669"/>
    <property type="project" value="UniProtKB-SubCell"/>
</dbReference>
<evidence type="ECO:0000256" key="13">
    <source>
        <dbReference type="ARBA" id="ARBA00022685"/>
    </source>
</evidence>
<comment type="domain">
    <text evidence="32">The membrane proximal external region (MPER) present in gp41 is a tryptophan-rich region recognized by the antibodies 2F5, Z13, and 4E10. MPER seems to play a role in fusion.</text>
</comment>
<comment type="miscellaneous">
    <text evidence="32">Inhibitors targeting HIV-1 viral envelope proteins are used as antiretroviral drugs. Attachment of virions to the cell surface via non-specific interactions and CD4 binding can be blocked by inhibitors that include cyanovirin-N, cyclotriazadisulfonamide analogs, PRO 2000, TNX 355 and PRO 542. In addition, BMS 806 can block CD4-induced conformational changes. Env interactions with the coreceptor molecules can be targeted by CCR5 antagonists including SCH-D, maraviroc (UK 427857) and aplaviroc (GW 873140), and the CXCR4 antagonist AMD 070. Fusion of viral and cellular membranes can be inhibited by peptides such as enfuvirtide and tifuvirtide (T 1249). Resistance to inhibitors associated with mutations in Env are observed. Most of the time, single mutations confer only a modest reduction in drug susceptibility. Combination of several mutations is usually required to develop a high-level drug resistance.</text>
</comment>
<gene>
    <name evidence="32 37" type="primary">env</name>
</gene>
<comment type="similarity">
    <text evidence="32">Belongs to the HIV-1 env protein family.</text>
</comment>
<keyword evidence="18 32" id="KW-0946">Virion</keyword>
<keyword evidence="10 32" id="KW-1165">Clathrin-mediated endocytosis of virus by host</keyword>
<keyword evidence="9 32" id="KW-1032">Host cell membrane</keyword>
<keyword evidence="15 32" id="KW-0053">Apoptosis</keyword>
<feature type="topological domain" description="Cytoplasmic" evidence="32">
    <location>
        <begin position="700"/>
        <end position="857"/>
    </location>
</feature>
<dbReference type="InterPro" id="IPR000328">
    <property type="entry name" value="GP41-like"/>
</dbReference>
<comment type="caution">
    <text evidence="32 33">Lacks conserved residue(s) required for the propagation of feature annotation.</text>
</comment>
<comment type="domain">
    <text evidence="32 33">The 17 amino acids long immunosuppressive region is present in many retroviral envelope proteins. Synthetic peptides derived from this relatively conserved sequence inhibit immune function in vitro and in vivo.</text>
</comment>
<feature type="compositionally biased region" description="Basic and acidic residues" evidence="34">
    <location>
        <begin position="720"/>
        <end position="734"/>
    </location>
</feature>
<evidence type="ECO:0000256" key="27">
    <source>
        <dbReference type="ARBA" id="ARBA00023157"/>
    </source>
</evidence>
<dbReference type="GO" id="GO:0044175">
    <property type="term" value="C:host cell endosome membrane"/>
    <property type="evidence" value="ECO:0007669"/>
    <property type="project" value="UniProtKB-SubCell"/>
</dbReference>
<keyword evidence="23 32" id="KW-1039">Host endosome</keyword>
<dbReference type="InterPro" id="IPR037527">
    <property type="entry name" value="Gp160"/>
</dbReference>
<comment type="PTM">
    <text evidence="32">Highly glycosylated by host. The high number of glycan on the protein is reffered to as 'glycan shield' because it contributes to hide protein sequence from adaptive immune system.</text>
</comment>
<comment type="miscellaneous">
    <text evidence="32">HIV-1 lineages are divided in three main groups, M (for Major), O (for Outlier), and N (for New, or Non-M, Non-O). The vast majority of strains found worldwide belong to the group M. Group O seems to be endemic to and largely confined to Cameroon and neighboring countries in West Central Africa, where these viruses represent a small minority of HIV-1 strains. The group N is represented by a limited number of isolates from Cameroonian persons. The group M is further subdivided in 9 clades or subtypes (A to D, F to H, J and K).</text>
</comment>
<organismHost>
    <name type="scientific">Homo sapiens</name>
    <name type="common">Human</name>
    <dbReference type="NCBI Taxonomy" id="9606"/>
</organismHost>
<feature type="transmembrane region" description="Helical" evidence="33">
    <location>
        <begin position="672"/>
        <end position="693"/>
    </location>
</feature>
<feature type="domain" description="Retroviral envelope protein GP41-like" evidence="36">
    <location>
        <begin position="524"/>
        <end position="714"/>
    </location>
</feature>
<feature type="disulfide bond" evidence="32">
    <location>
        <begin position="592"/>
        <end position="598"/>
    </location>
</feature>
<evidence type="ECO:0000256" key="22">
    <source>
        <dbReference type="ARBA" id="ARBA00022989"/>
    </source>
</evidence>
<evidence type="ECO:0000256" key="28">
    <source>
        <dbReference type="ARBA" id="ARBA00023180"/>
    </source>
</evidence>
<dbReference type="Gene3D" id="1.20.5.490">
    <property type="entry name" value="Single helix bin"/>
    <property type="match status" value="1"/>
</dbReference>
<evidence type="ECO:0000259" key="36">
    <source>
        <dbReference type="Pfam" id="PF00517"/>
    </source>
</evidence>
<evidence type="ECO:0000256" key="21">
    <source>
        <dbReference type="ARBA" id="ARBA00022890"/>
    </source>
</evidence>
<evidence type="ECO:0000256" key="7">
    <source>
        <dbReference type="ARBA" id="ARBA00022506"/>
    </source>
</evidence>
<evidence type="ECO:0000256" key="33">
    <source>
        <dbReference type="RuleBase" id="RU363095"/>
    </source>
</evidence>
<protein>
    <recommendedName>
        <fullName evidence="32">Envelope glycoprotein gp160</fullName>
    </recommendedName>
    <alternativeName>
        <fullName evidence="32">Env polyprotein</fullName>
    </alternativeName>
    <component>
        <recommendedName>
            <fullName evidence="32">Surface protein gp120</fullName>
            <shortName evidence="32">SU</shortName>
        </recommendedName>
        <alternativeName>
            <fullName evidence="32">Glycoprotein 120</fullName>
            <shortName evidence="32">gp120</shortName>
        </alternativeName>
    </component>
    <component>
        <recommendedName>
            <fullName evidence="32">Transmembrane protein gp41</fullName>
            <shortName evidence="32">TM</shortName>
        </recommendedName>
        <alternativeName>
            <fullName evidence="32">Glycoprotein 41</fullName>
            <shortName evidence="32">gp41</shortName>
        </alternativeName>
    </component>
</protein>
<feature type="disulfide bond" evidence="32">
    <location>
        <begin position="53"/>
        <end position="73"/>
    </location>
</feature>
<comment type="subcellular location">
    <molecule>Transmembrane protein gp41</molecule>
    <subcellularLocation>
        <location evidence="32">Virion membrane</location>
        <topology evidence="32">Single-pass type I membrane protein</topology>
    </subcellularLocation>
    <subcellularLocation>
        <location evidence="32">Host cell membrane</location>
        <topology evidence="32">Single-pass type I membrane protein</topology>
    </subcellularLocation>
    <subcellularLocation>
        <location evidence="32">Host endosome membrane</location>
        <topology evidence="32">Single-pass type I membrane protein</topology>
    </subcellularLocation>
    <text evidence="32">It is probably concentrated at the site of budding and incorporated into the virions possibly by contacts between the cytoplasmic tail of Env and the N-terminus of Gag.</text>
</comment>
<dbReference type="Pfam" id="PF00516">
    <property type="entry name" value="GP120"/>
    <property type="match status" value="2"/>
</dbReference>
<feature type="region of interest" description="Fusion peptide" evidence="32">
    <location>
        <begin position="506"/>
        <end position="526"/>
    </location>
</feature>
<dbReference type="GO" id="GO:0005198">
    <property type="term" value="F:structural molecule activity"/>
    <property type="evidence" value="ECO:0007669"/>
    <property type="project" value="UniProtKB-UniRule"/>
</dbReference>
<comment type="domain">
    <text evidence="32">The CD4-binding region is targeted by the antibody b12.</text>
</comment>
<evidence type="ECO:0000256" key="2">
    <source>
        <dbReference type="ARBA" id="ARBA00004433"/>
    </source>
</evidence>
<keyword evidence="29 32" id="KW-0899">Viral immunoevasion</keyword>
<feature type="disulfide bond" evidence="32">
    <location>
        <begin position="210"/>
        <end position="239"/>
    </location>
</feature>
<evidence type="ECO:0000256" key="25">
    <source>
        <dbReference type="ARBA" id="ARBA00023136"/>
    </source>
</evidence>
<reference evidence="37" key="1">
    <citation type="journal article" date="2016" name="PLoS Pathog.">
        <title>Diversification in the HIV-1 Envelope Hyper-variable Domains V2, V4, and V5 and Higher Probability of Transmitted/Founder Envelope Glycosylation Favor the Development of Heterologous Neutralization Breadth.</title>
        <authorList>
            <person name="Smith S.A."/>
            <person name="Burton S.L."/>
            <person name="Kilembe W."/>
            <person name="Lakhi S."/>
            <person name="Karita E."/>
            <person name="Price M."/>
            <person name="Allen S."/>
            <person name="Hunter E."/>
            <person name="Derdeyn C.A."/>
        </authorList>
    </citation>
    <scope>NUCLEOTIDE SEQUENCE</scope>
    <source>
        <strain evidence="37">R463F_17May07_3E7</strain>
    </source>
</reference>
<keyword evidence="31 32" id="KW-1160">Virus entry into host cell</keyword>
<evidence type="ECO:0000256" key="9">
    <source>
        <dbReference type="ARBA" id="ARBA00022511"/>
    </source>
</evidence>
<feature type="lipid moiety-binding region" description="S-palmitoyl cysteine; by host" evidence="32">
    <location>
        <position position="838"/>
    </location>
</feature>
<sequence length="857" mass="97278">MRVMGTQMNYQNLWRWGIMILGMSIICSVAGNLWVTVYYGVPVWRDADTTLFCASDAKAYDTEVHNVWATHACVPTDPSPQEIHLENVTEKFNMWKNNMVEQMHEDIISLWDQSLKPCVKLTPLCVTLECKAPNITADMQEEIKNCSFNMTTELRDRRRKMYSLFYRLDIVPINKSRENSSEYRLINCNTSAITQACPKVSFEPIPIHYCAPAGFAILKCKDTEFNGTGPCKNVSTVQCTHGIKPVVSTQLLLNGSLAENGIRIRSENITNNAKTIIVQLDRPVQINCTRPNNNTRKSERIGPGQTFYATNAIIGDIRKAHCNVSKAEWNETVRRVAEQLEKYFKNKTIKFTNSSGGDLEITTHSFNCGGEFFYCNTSALFNSTWRFNGIGSGNDTVNATRSENDTINLPCRIKQIINMWQRAGQAMYAPPIQGVIRCDSNITGLLLTRDGGRGNDNNTEVFRPGGGNMKDNWRSELYKYKVVKIEPLGVAPTRARRRVVERGKRAVGIGAVFIGFLGAAGSTMGAASITLTVQARQLLSGIVQQQSNLLRAIEAQQHLLRLTVWGIKQLQARVLAVERYLRDQQLLGLWGCSGKLICTTNVPWNSSWNNKSYSEIWDSMTWLQWDKEINNYTSIIYRLIEESQNQQEKNEQDLLALDKWATLWNWFDITNWLWYIRIVIIIVGGLIGLRIVFAMLSIINRVRQGYSPLSLQTLTPNPEGLDRPGRIEEEGGEQGRGRSIRLVNGSLALVWDDLRSLCLFSYHRLRDFILIAAKTVELLGRSSLQGLRLGWKGLKYLWNLLLYWGQELKSSAINLLDTTAIAVANWTDRIIEIGQRLCRAIIHIPRRIRQGFERALL</sequence>
<evidence type="ECO:0000256" key="3">
    <source>
        <dbReference type="ARBA" id="ARBA00004505"/>
    </source>
</evidence>
<dbReference type="Gene3D" id="1.10.287.210">
    <property type="match status" value="1"/>
</dbReference>
<evidence type="ECO:0000256" key="16">
    <source>
        <dbReference type="ARBA" id="ARBA00022729"/>
    </source>
</evidence>
<dbReference type="GO" id="GO:1903908">
    <property type="term" value="P:positive regulation of plasma membrane raft polarization"/>
    <property type="evidence" value="ECO:0007669"/>
    <property type="project" value="UniProtKB-UniRule"/>
</dbReference>
<keyword evidence="19 32" id="KW-1043">Host membrane</keyword>
<feature type="chain" id="PRO_5023365875" description="Envelope glycoprotein gp160" evidence="32">
    <location>
        <begin position="32"/>
        <end position="857"/>
    </location>
</feature>
<keyword evidence="20 32" id="KW-0261">Viral envelope protein</keyword>
<accession>A0A1D9IYG5</accession>
<dbReference type="GO" id="GO:0039654">
    <property type="term" value="P:fusion of virus membrane with host endosome membrane"/>
    <property type="evidence" value="ECO:0007669"/>
    <property type="project" value="UniProtKB-UniRule"/>
</dbReference>
<dbReference type="GO" id="GO:0052031">
    <property type="term" value="P:symbiont-mediated perturbation of host defense response"/>
    <property type="evidence" value="ECO:0007669"/>
    <property type="project" value="UniProtKB-UniRule"/>
</dbReference>
<comment type="function">
    <text evidence="32">Envelope glycoprotein gp160: Oligomerizes in the host endoplasmic reticulum into predominantly trimers. In a second time, gp160 transits in the host Golgi, where glycosylation is completed. The precursor is then proteolytically cleaved in the trans-Golgi and thereby activated by cellular furin or furin-like proteases to produce gp120 and gp41.</text>
</comment>
<feature type="region of interest" description="Immunosuppression" evidence="32">
    <location>
        <begin position="568"/>
        <end position="586"/>
    </location>
</feature>
<dbReference type="GO" id="GO:0019062">
    <property type="term" value="P:virion attachment to host cell"/>
    <property type="evidence" value="ECO:0007669"/>
    <property type="project" value="UniProtKB-UniRule"/>
</dbReference>
<evidence type="ECO:0000256" key="30">
    <source>
        <dbReference type="ARBA" id="ARBA00023288"/>
    </source>
</evidence>